<name>A0A8S1HLW8_9PELO</name>
<proteinExistence type="predicted"/>
<keyword evidence="4" id="KW-1185">Reference proteome</keyword>
<comment type="caution">
    <text evidence="3">The sequence shown here is derived from an EMBL/GenBank/DDBJ whole genome shotgun (WGS) entry which is preliminary data.</text>
</comment>
<keyword evidence="2" id="KW-0732">Signal</keyword>
<feature type="region of interest" description="Disordered" evidence="1">
    <location>
        <begin position="166"/>
        <end position="201"/>
    </location>
</feature>
<accession>A0A8S1HLW8</accession>
<dbReference type="EMBL" id="CAJGYM010000054">
    <property type="protein sequence ID" value="CAD6195378.1"/>
    <property type="molecule type" value="Genomic_DNA"/>
</dbReference>
<dbReference type="OrthoDB" id="5865022at2759"/>
<feature type="signal peptide" evidence="2">
    <location>
        <begin position="1"/>
        <end position="20"/>
    </location>
</feature>
<protein>
    <recommendedName>
        <fullName evidence="5">HTH OST-type domain-containing protein</fullName>
    </recommendedName>
</protein>
<evidence type="ECO:0000313" key="3">
    <source>
        <dbReference type="EMBL" id="CAD6195378.1"/>
    </source>
</evidence>
<sequence length="519" mass="59383">MLFILIVVPLAFLYWKTCLTMPSWDDFDADQEEVFGSSYQVDPKIVKSSEKDMNDPLRKVKINVTSCLLAEANYDCYLISKDYGCHTIDELFQKMSDKLLWAKDKNGDFVYSLRRNAQLDDLAEMVAKQRTKEQTERERAKVRGRTELLRPVKGPSTYGAAFKKHYQRKRPVSVPDESVLSDMNQRRSPRQGGLPELRSHGKTEQRCIEINDFLCKNGAFVEENGSRYYFMKLGDLEQKFFDYYQRPMWIKRMNEKELYAAFTEPEWAGFFKIRRNFKGFFEILCFERNAESPSTSEEEGRPYDRDELVDAKLKLPIQPIGRRDPPFNDFPTLHKENNNYKTRKTYKMQNGYGFNRGTHVSRVSNGALPNAGNGFLDDEDDGWTTKKLPVMNTTFSGFGADQTAKKAETNQSCFGAPITTGLTPLLPKLDEKGENDDIFAPIVTSRYNVNTQLKNVEGEPKPDDEVNQSIGFGADSFSANPSFSFGAPPPSSQQNLIPVIPAPTAKKTYRQHCGPFWHS</sequence>
<evidence type="ECO:0000313" key="4">
    <source>
        <dbReference type="Proteomes" id="UP000835052"/>
    </source>
</evidence>
<evidence type="ECO:0000256" key="1">
    <source>
        <dbReference type="SAM" id="MobiDB-lite"/>
    </source>
</evidence>
<evidence type="ECO:0000256" key="2">
    <source>
        <dbReference type="SAM" id="SignalP"/>
    </source>
</evidence>
<feature type="chain" id="PRO_5035884123" description="HTH OST-type domain-containing protein" evidence="2">
    <location>
        <begin position="21"/>
        <end position="519"/>
    </location>
</feature>
<dbReference type="Proteomes" id="UP000835052">
    <property type="component" value="Unassembled WGS sequence"/>
</dbReference>
<reference evidence="3" key="1">
    <citation type="submission" date="2020-10" db="EMBL/GenBank/DDBJ databases">
        <authorList>
            <person name="Kikuchi T."/>
        </authorList>
    </citation>
    <scope>NUCLEOTIDE SEQUENCE</scope>
    <source>
        <strain evidence="3">NKZ352</strain>
    </source>
</reference>
<gene>
    <name evidence="3" type="ORF">CAUJ_LOCUS11297</name>
</gene>
<organism evidence="3 4">
    <name type="scientific">Caenorhabditis auriculariae</name>
    <dbReference type="NCBI Taxonomy" id="2777116"/>
    <lineage>
        <taxon>Eukaryota</taxon>
        <taxon>Metazoa</taxon>
        <taxon>Ecdysozoa</taxon>
        <taxon>Nematoda</taxon>
        <taxon>Chromadorea</taxon>
        <taxon>Rhabditida</taxon>
        <taxon>Rhabditina</taxon>
        <taxon>Rhabditomorpha</taxon>
        <taxon>Rhabditoidea</taxon>
        <taxon>Rhabditidae</taxon>
        <taxon>Peloderinae</taxon>
        <taxon>Caenorhabditis</taxon>
    </lineage>
</organism>
<evidence type="ECO:0008006" key="5">
    <source>
        <dbReference type="Google" id="ProtNLM"/>
    </source>
</evidence>
<dbReference type="AlphaFoldDB" id="A0A8S1HLW8"/>